<protein>
    <submittedName>
        <fullName evidence="3">Uncharacterized protein</fullName>
    </submittedName>
</protein>
<evidence type="ECO:0000256" key="1">
    <source>
        <dbReference type="SAM" id="MobiDB-lite"/>
    </source>
</evidence>
<accession>A0A177EEV0</accession>
<sequence length="220" mass="23055">MQVIRNKLVIILCCVFAAKQAMGTSLNEPSQALPTLYEVDGLNIRPGPDTKIQVQIINPHGSTPASLDVEIGHEQPSTGLVPGAGTQTETETGAGTGTGTGQGPEIVEGPYTEAGQGPEAFDETKTETGTQTETTEIVDETKTETGTQTGTSTGLALGETREEPPAESIVEKPEDELKPEGPYTETKTGAGTGTGSDTETETESGSDTIDWDQEWGTEWA</sequence>
<keyword evidence="4" id="KW-1185">Reference proteome</keyword>
<reference evidence="3 4" key="1">
    <citation type="submission" date="2016-02" db="EMBL/GenBank/DDBJ databases">
        <title>Discovery of a natural microsporidian pathogen with a broad tissue tropism in Caenorhabditis elegans.</title>
        <authorList>
            <person name="Luallen R.J."/>
            <person name="Reinke A.W."/>
            <person name="Tong L."/>
            <person name="Botts M.R."/>
            <person name="Felix M.-A."/>
            <person name="Troemel E.R."/>
        </authorList>
    </citation>
    <scope>NUCLEOTIDE SEQUENCE [LARGE SCALE GENOMIC DNA]</scope>
    <source>
        <strain evidence="3 4">JUm2807</strain>
    </source>
</reference>
<feature type="compositionally biased region" description="Basic and acidic residues" evidence="1">
    <location>
        <begin position="159"/>
        <end position="179"/>
    </location>
</feature>
<gene>
    <name evidence="3" type="ORF">NEDG_00795</name>
</gene>
<feature type="signal peptide" evidence="2">
    <location>
        <begin position="1"/>
        <end position="23"/>
    </location>
</feature>
<feature type="region of interest" description="Disordered" evidence="1">
    <location>
        <begin position="78"/>
        <end position="220"/>
    </location>
</feature>
<feature type="compositionally biased region" description="Low complexity" evidence="1">
    <location>
        <begin position="83"/>
        <end position="93"/>
    </location>
</feature>
<organism evidence="3 4">
    <name type="scientific">Nematocida displodere</name>
    <dbReference type="NCBI Taxonomy" id="1805483"/>
    <lineage>
        <taxon>Eukaryota</taxon>
        <taxon>Fungi</taxon>
        <taxon>Fungi incertae sedis</taxon>
        <taxon>Microsporidia</taxon>
        <taxon>Nematocida</taxon>
    </lineage>
</organism>
<keyword evidence="2" id="KW-0732">Signal</keyword>
<name>A0A177EEV0_9MICR</name>
<dbReference type="Proteomes" id="UP000185944">
    <property type="component" value="Unassembled WGS sequence"/>
</dbReference>
<proteinExistence type="predicted"/>
<evidence type="ECO:0000313" key="4">
    <source>
        <dbReference type="Proteomes" id="UP000185944"/>
    </source>
</evidence>
<comment type="caution">
    <text evidence="3">The sequence shown here is derived from an EMBL/GenBank/DDBJ whole genome shotgun (WGS) entry which is preliminary data.</text>
</comment>
<evidence type="ECO:0000256" key="2">
    <source>
        <dbReference type="SAM" id="SignalP"/>
    </source>
</evidence>
<dbReference type="VEuPathDB" id="MicrosporidiaDB:NEDG_00795"/>
<feature type="chain" id="PRO_5008060376" evidence="2">
    <location>
        <begin position="24"/>
        <end position="220"/>
    </location>
</feature>
<feature type="compositionally biased region" description="Acidic residues" evidence="1">
    <location>
        <begin position="198"/>
        <end position="220"/>
    </location>
</feature>
<dbReference type="EMBL" id="LTDL01000040">
    <property type="protein sequence ID" value="OAG29662.1"/>
    <property type="molecule type" value="Genomic_DNA"/>
</dbReference>
<dbReference type="RefSeq" id="XP_067544310.1">
    <property type="nucleotide sequence ID" value="XM_067688213.1"/>
</dbReference>
<evidence type="ECO:0000313" key="3">
    <source>
        <dbReference type="EMBL" id="OAG29662.1"/>
    </source>
</evidence>
<dbReference type="GeneID" id="93647145"/>
<dbReference type="AlphaFoldDB" id="A0A177EEV0"/>
<feature type="compositionally biased region" description="Low complexity" evidence="1">
    <location>
        <begin position="144"/>
        <end position="154"/>
    </location>
</feature>